<keyword evidence="4" id="KW-0175">Coiled coil</keyword>
<dbReference type="PANTHER" id="PTHR19211">
    <property type="entry name" value="ATP-BINDING TRANSPORT PROTEIN-RELATED"/>
    <property type="match status" value="1"/>
</dbReference>
<dbReference type="InterPro" id="IPR003593">
    <property type="entry name" value="AAA+_ATPase"/>
</dbReference>
<dbReference type="InterPro" id="IPR050611">
    <property type="entry name" value="ABCF"/>
</dbReference>
<dbReference type="PANTHER" id="PTHR19211:SF6">
    <property type="entry name" value="BLL7188 PROTEIN"/>
    <property type="match status" value="1"/>
</dbReference>
<keyword evidence="2" id="KW-0547">Nucleotide-binding</keyword>
<evidence type="ECO:0000256" key="2">
    <source>
        <dbReference type="ARBA" id="ARBA00022741"/>
    </source>
</evidence>
<gene>
    <name evidence="6" type="ORF">GCM10022289_23340</name>
</gene>
<dbReference type="Pfam" id="PF00005">
    <property type="entry name" value="ABC_tran"/>
    <property type="match status" value="2"/>
</dbReference>
<feature type="coiled-coil region" evidence="4">
    <location>
        <begin position="224"/>
        <end position="261"/>
    </location>
</feature>
<dbReference type="PROSITE" id="PS00211">
    <property type="entry name" value="ABC_TRANSPORTER_1"/>
    <property type="match status" value="1"/>
</dbReference>
<dbReference type="SMART" id="SM00382">
    <property type="entry name" value="AAA"/>
    <property type="match status" value="2"/>
</dbReference>
<keyword evidence="3 6" id="KW-0067">ATP-binding</keyword>
<dbReference type="InterPro" id="IPR027417">
    <property type="entry name" value="P-loop_NTPase"/>
</dbReference>
<name>A0ABP8BF31_9SPHI</name>
<dbReference type="InterPro" id="IPR003439">
    <property type="entry name" value="ABC_transporter-like_ATP-bd"/>
</dbReference>
<evidence type="ECO:0000259" key="5">
    <source>
        <dbReference type="PROSITE" id="PS50893"/>
    </source>
</evidence>
<dbReference type="CDD" id="cd03221">
    <property type="entry name" value="ABCF_EF-3"/>
    <property type="match status" value="2"/>
</dbReference>
<evidence type="ECO:0000313" key="6">
    <source>
        <dbReference type="EMBL" id="GAA4204802.1"/>
    </source>
</evidence>
<feature type="domain" description="ABC transporter" evidence="5">
    <location>
        <begin position="2"/>
        <end position="235"/>
    </location>
</feature>
<organism evidence="6 7">
    <name type="scientific">Pedobacter jeongneungensis</name>
    <dbReference type="NCBI Taxonomy" id="947309"/>
    <lineage>
        <taxon>Bacteria</taxon>
        <taxon>Pseudomonadati</taxon>
        <taxon>Bacteroidota</taxon>
        <taxon>Sphingobacteriia</taxon>
        <taxon>Sphingobacteriales</taxon>
        <taxon>Sphingobacteriaceae</taxon>
        <taxon>Pedobacter</taxon>
    </lineage>
</organism>
<dbReference type="NCBIfam" id="NF000355">
    <property type="entry name" value="ribo_prot_ABC_F"/>
    <property type="match status" value="1"/>
</dbReference>
<keyword evidence="1" id="KW-0677">Repeat</keyword>
<comment type="caution">
    <text evidence="6">The sequence shown here is derived from an EMBL/GenBank/DDBJ whole genome shotgun (WGS) entry which is preliminary data.</text>
</comment>
<dbReference type="EMBL" id="BAABBY010000005">
    <property type="protein sequence ID" value="GAA4204802.1"/>
    <property type="molecule type" value="Genomic_DNA"/>
</dbReference>
<dbReference type="SUPFAM" id="SSF52540">
    <property type="entry name" value="P-loop containing nucleoside triphosphate hydrolases"/>
    <property type="match status" value="2"/>
</dbReference>
<dbReference type="RefSeq" id="WP_344851630.1">
    <property type="nucleotide sequence ID" value="NZ_BAABBY010000005.1"/>
</dbReference>
<dbReference type="Gene3D" id="3.40.50.300">
    <property type="entry name" value="P-loop containing nucleotide triphosphate hydrolases"/>
    <property type="match status" value="2"/>
</dbReference>
<sequence length="528" mass="59569">MLNLQAAGYIHANGDLLFSDLNLTINKYEKIALIGHNGAGKSTLLKILAGNLMPTSGHVKAESTPYYVPQLFGQFNDFTIAQALKIEDKLKALNEILNGEVSEENMSLLNDDWTIEERCEEALSYWRLDDLDLNQKMESLSGGQKTSVFLAGIAIHRPEIVLLDEPTNHLDLEGRNQLYDYIQSTRNTLVVVSHDRMLLNLIDKVCELTPRGITVYGGNYDFYAEQKKIENDALNNDLKAKEKALRKAKEVERESIERQQKLDARGKKKQEKAGLPTISMNTLKNNAEKSTAKLKGVHAEKLGHISSELSQLRSALPDTDKMKIGFNQATLHKGKSIVEAREINFGFYDQLLWKEPISFQVFSGRRYVIKGRNGSGKTTLIRIILGELKPLTGILNKADISSMYIDQDYSLIDDHLTVYEQAQQYNSGALQEHEVKIRLNRFLFGKTDWNKPCLALSGGEKMRLILCSLTISNQSPDLIILDEPTNNLDIQNVEILTSAINEYQGTLLVISHDEYFLDQIHIAHTIHL</sequence>
<dbReference type="Proteomes" id="UP001501772">
    <property type="component" value="Unassembled WGS sequence"/>
</dbReference>
<evidence type="ECO:0000256" key="3">
    <source>
        <dbReference type="ARBA" id="ARBA00022840"/>
    </source>
</evidence>
<dbReference type="GO" id="GO:0005524">
    <property type="term" value="F:ATP binding"/>
    <property type="evidence" value="ECO:0007669"/>
    <property type="project" value="UniProtKB-KW"/>
</dbReference>
<dbReference type="InterPro" id="IPR017871">
    <property type="entry name" value="ABC_transporter-like_CS"/>
</dbReference>
<proteinExistence type="predicted"/>
<reference evidence="7" key="1">
    <citation type="journal article" date="2019" name="Int. J. Syst. Evol. Microbiol.">
        <title>The Global Catalogue of Microorganisms (GCM) 10K type strain sequencing project: providing services to taxonomists for standard genome sequencing and annotation.</title>
        <authorList>
            <consortium name="The Broad Institute Genomics Platform"/>
            <consortium name="The Broad Institute Genome Sequencing Center for Infectious Disease"/>
            <person name="Wu L."/>
            <person name="Ma J."/>
        </authorList>
    </citation>
    <scope>NUCLEOTIDE SEQUENCE [LARGE SCALE GENOMIC DNA]</scope>
    <source>
        <strain evidence="7">JCM 17626</strain>
    </source>
</reference>
<evidence type="ECO:0000256" key="1">
    <source>
        <dbReference type="ARBA" id="ARBA00022737"/>
    </source>
</evidence>
<evidence type="ECO:0000256" key="4">
    <source>
        <dbReference type="SAM" id="Coils"/>
    </source>
</evidence>
<accession>A0ABP8BF31</accession>
<protein>
    <submittedName>
        <fullName evidence="6">ABC-F family ATP-binding cassette domain-containing protein</fullName>
    </submittedName>
</protein>
<evidence type="ECO:0000313" key="7">
    <source>
        <dbReference type="Proteomes" id="UP001501772"/>
    </source>
</evidence>
<dbReference type="PROSITE" id="PS50893">
    <property type="entry name" value="ABC_TRANSPORTER_2"/>
    <property type="match status" value="1"/>
</dbReference>
<keyword evidence="7" id="KW-1185">Reference proteome</keyword>